<dbReference type="OrthoDB" id="9799827at2"/>
<organism evidence="9 10">
    <name type="scientific">Oceanobacillus sojae</name>
    <dbReference type="NCBI Taxonomy" id="582851"/>
    <lineage>
        <taxon>Bacteria</taxon>
        <taxon>Bacillati</taxon>
        <taxon>Bacillota</taxon>
        <taxon>Bacilli</taxon>
        <taxon>Bacillales</taxon>
        <taxon>Bacillaceae</taxon>
        <taxon>Oceanobacillus</taxon>
    </lineage>
</organism>
<dbReference type="PROSITE" id="PS51096">
    <property type="entry name" value="PTS_EIIA_TYPE_4"/>
    <property type="match status" value="1"/>
</dbReference>
<dbReference type="Pfam" id="PF03610">
    <property type="entry name" value="EIIA-man"/>
    <property type="match status" value="1"/>
</dbReference>
<dbReference type="Gene3D" id="3.40.50.510">
    <property type="entry name" value="Phosphotransferase system, mannose-type IIA component"/>
    <property type="match status" value="1"/>
</dbReference>
<feature type="domain" description="PTS EIIA type-4" evidence="8">
    <location>
        <begin position="1"/>
        <end position="122"/>
    </location>
</feature>
<dbReference type="AlphaFoldDB" id="A0A511ZI55"/>
<evidence type="ECO:0000256" key="7">
    <source>
        <dbReference type="ARBA" id="ARBA00022777"/>
    </source>
</evidence>
<name>A0A511ZI55_9BACI</name>
<keyword evidence="2" id="KW-0813">Transport</keyword>
<evidence type="ECO:0000256" key="4">
    <source>
        <dbReference type="ARBA" id="ARBA00022597"/>
    </source>
</evidence>
<dbReference type="PANTHER" id="PTHR33799:SF1">
    <property type="entry name" value="PTS SYSTEM MANNOSE-SPECIFIC EIIAB COMPONENT-RELATED"/>
    <property type="match status" value="1"/>
</dbReference>
<dbReference type="RefSeq" id="WP_147210133.1">
    <property type="nucleotide sequence ID" value="NZ_BJYM01000006.1"/>
</dbReference>
<dbReference type="InterPro" id="IPR036662">
    <property type="entry name" value="PTS_EIIA_man-typ_sf"/>
</dbReference>
<evidence type="ECO:0000256" key="6">
    <source>
        <dbReference type="ARBA" id="ARBA00022683"/>
    </source>
</evidence>
<proteinExistence type="predicted"/>
<comment type="caution">
    <text evidence="9">The sequence shown here is derived from an EMBL/GenBank/DDBJ whole genome shotgun (WGS) entry which is preliminary data.</text>
</comment>
<dbReference type="InterPro" id="IPR033887">
    <property type="entry name" value="PTS_IIA_man"/>
</dbReference>
<evidence type="ECO:0000259" key="8">
    <source>
        <dbReference type="PROSITE" id="PS51096"/>
    </source>
</evidence>
<dbReference type="Proteomes" id="UP000321558">
    <property type="component" value="Unassembled WGS sequence"/>
</dbReference>
<keyword evidence="10" id="KW-1185">Reference proteome</keyword>
<dbReference type="SUPFAM" id="SSF53062">
    <property type="entry name" value="PTS system fructose IIA component-like"/>
    <property type="match status" value="1"/>
</dbReference>
<keyword evidence="7" id="KW-0418">Kinase</keyword>
<keyword evidence="5" id="KW-0808">Transferase</keyword>
<dbReference type="PANTHER" id="PTHR33799">
    <property type="entry name" value="PTS PERMEASE-RELATED-RELATED"/>
    <property type="match status" value="1"/>
</dbReference>
<protein>
    <submittedName>
        <fullName evidence="9">PTS N-acetylglucosamine transporter subunit IIBC</fullName>
    </submittedName>
</protein>
<keyword evidence="3" id="KW-0963">Cytoplasm</keyword>
<evidence type="ECO:0000256" key="1">
    <source>
        <dbReference type="ARBA" id="ARBA00004496"/>
    </source>
</evidence>
<evidence type="ECO:0000256" key="3">
    <source>
        <dbReference type="ARBA" id="ARBA00022490"/>
    </source>
</evidence>
<evidence type="ECO:0000256" key="5">
    <source>
        <dbReference type="ARBA" id="ARBA00022679"/>
    </source>
</evidence>
<comment type="subcellular location">
    <subcellularLocation>
        <location evidence="1">Cytoplasm</location>
    </subcellularLocation>
</comment>
<keyword evidence="6" id="KW-0598">Phosphotransferase system</keyword>
<dbReference type="GO" id="GO:0016020">
    <property type="term" value="C:membrane"/>
    <property type="evidence" value="ECO:0007669"/>
    <property type="project" value="InterPro"/>
</dbReference>
<accession>A0A511ZI55</accession>
<dbReference type="STRING" id="582851.GCA_900162665_00990"/>
<dbReference type="GO" id="GO:0016301">
    <property type="term" value="F:kinase activity"/>
    <property type="evidence" value="ECO:0007669"/>
    <property type="project" value="UniProtKB-KW"/>
</dbReference>
<dbReference type="CDD" id="cd00006">
    <property type="entry name" value="PTS_IIA_man"/>
    <property type="match status" value="1"/>
</dbReference>
<dbReference type="GO" id="GO:0005737">
    <property type="term" value="C:cytoplasm"/>
    <property type="evidence" value="ECO:0007669"/>
    <property type="project" value="UniProtKB-SubCell"/>
</dbReference>
<reference evidence="9 10" key="1">
    <citation type="submission" date="2019-07" db="EMBL/GenBank/DDBJ databases">
        <title>Whole genome shotgun sequence of Oceanobacillus sojae NBRC 105379.</title>
        <authorList>
            <person name="Hosoyama A."/>
            <person name="Uohara A."/>
            <person name="Ohji S."/>
            <person name="Ichikawa N."/>
        </authorList>
    </citation>
    <scope>NUCLEOTIDE SEQUENCE [LARGE SCALE GENOMIC DNA]</scope>
    <source>
        <strain evidence="9 10">NBRC 105379</strain>
    </source>
</reference>
<keyword evidence="4" id="KW-0762">Sugar transport</keyword>
<dbReference type="GO" id="GO:0009401">
    <property type="term" value="P:phosphoenolpyruvate-dependent sugar phosphotransferase system"/>
    <property type="evidence" value="ECO:0007669"/>
    <property type="project" value="UniProtKB-KW"/>
</dbReference>
<gene>
    <name evidence="9" type="ORF">OSO01_18650</name>
</gene>
<evidence type="ECO:0000313" key="9">
    <source>
        <dbReference type="EMBL" id="GEN87126.1"/>
    </source>
</evidence>
<dbReference type="InterPro" id="IPR051471">
    <property type="entry name" value="Bacterial_PTS_sugar_comp"/>
</dbReference>
<evidence type="ECO:0000256" key="2">
    <source>
        <dbReference type="ARBA" id="ARBA00022448"/>
    </source>
</evidence>
<evidence type="ECO:0000313" key="10">
    <source>
        <dbReference type="Proteomes" id="UP000321558"/>
    </source>
</evidence>
<dbReference type="EMBL" id="BJYM01000006">
    <property type="protein sequence ID" value="GEN87126.1"/>
    <property type="molecule type" value="Genomic_DNA"/>
</dbReference>
<dbReference type="InterPro" id="IPR004701">
    <property type="entry name" value="PTS_EIIA_man-typ"/>
</dbReference>
<sequence length="142" mass="16244">MKKILVATHGNFAEGIISSINLILGEQDNLHYMNAYLDEVPLKEKIKTFFEHNAATEDVVIIFTDLFGGSVNQAFLEYMDRENTHFITGVNLPLLLEAVMLNEVDVTEEKLKEIVKRSKEQIIYTDNQKHQTNEAADEIFDI</sequence>